<dbReference type="PRINTS" id="PR00019">
    <property type="entry name" value="LEURICHRPT"/>
</dbReference>
<dbReference type="Gramene" id="TuG1812G0600000401.01.T01">
    <property type="protein sequence ID" value="TuG1812G0600000401.01.T01.cds390691"/>
    <property type="gene ID" value="TuG1812G0600000401.01"/>
</dbReference>
<keyword evidence="8" id="KW-0677">Repeat</keyword>
<reference evidence="12" key="3">
    <citation type="submission" date="2022-06" db="UniProtKB">
        <authorList>
            <consortium name="EnsemblPlants"/>
        </authorList>
    </citation>
    <scope>IDENTIFICATION</scope>
</reference>
<proteinExistence type="inferred from homology"/>
<dbReference type="FunFam" id="3.80.10.10:FF:000111">
    <property type="entry name" value="LRR receptor-like serine/threonine-protein kinase ERECTA"/>
    <property type="match status" value="1"/>
</dbReference>
<evidence type="ECO:0000256" key="4">
    <source>
        <dbReference type="ARBA" id="ARBA00022614"/>
    </source>
</evidence>
<comment type="similarity">
    <text evidence="2">Belongs to the RLP family.</text>
</comment>
<keyword evidence="6" id="KW-0812">Transmembrane</keyword>
<dbReference type="SMART" id="SM00369">
    <property type="entry name" value="LRR_TYP"/>
    <property type="match status" value="3"/>
</dbReference>
<dbReference type="GO" id="GO:0009742">
    <property type="term" value="P:brassinosteroid mediated signaling pathway"/>
    <property type="evidence" value="ECO:0007669"/>
    <property type="project" value="UniProtKB-KW"/>
</dbReference>
<dbReference type="InterPro" id="IPR032675">
    <property type="entry name" value="LRR_dom_sf"/>
</dbReference>
<dbReference type="Gene3D" id="3.80.10.10">
    <property type="entry name" value="Ribonuclease Inhibitor"/>
    <property type="match status" value="1"/>
</dbReference>
<dbReference type="InterPro" id="IPR025875">
    <property type="entry name" value="Leu-rich_rpt_4"/>
</dbReference>
<evidence type="ECO:0000256" key="7">
    <source>
        <dbReference type="ARBA" id="ARBA00022729"/>
    </source>
</evidence>
<evidence type="ECO:0000256" key="9">
    <source>
        <dbReference type="ARBA" id="ARBA00022989"/>
    </source>
</evidence>
<evidence type="ECO:0000256" key="8">
    <source>
        <dbReference type="ARBA" id="ARBA00022737"/>
    </source>
</evidence>
<dbReference type="Proteomes" id="UP000015106">
    <property type="component" value="Chromosome 6"/>
</dbReference>
<evidence type="ECO:0000256" key="10">
    <source>
        <dbReference type="ARBA" id="ARBA00023136"/>
    </source>
</evidence>
<dbReference type="AlphaFoldDB" id="A0A8R7QN77"/>
<organism evidence="12 13">
    <name type="scientific">Triticum urartu</name>
    <name type="common">Red wild einkorn</name>
    <name type="synonym">Crithodium urartu</name>
    <dbReference type="NCBI Taxonomy" id="4572"/>
    <lineage>
        <taxon>Eukaryota</taxon>
        <taxon>Viridiplantae</taxon>
        <taxon>Streptophyta</taxon>
        <taxon>Embryophyta</taxon>
        <taxon>Tracheophyta</taxon>
        <taxon>Spermatophyta</taxon>
        <taxon>Magnoliopsida</taxon>
        <taxon>Liliopsida</taxon>
        <taxon>Poales</taxon>
        <taxon>Poaceae</taxon>
        <taxon>BOP clade</taxon>
        <taxon>Pooideae</taxon>
        <taxon>Triticodae</taxon>
        <taxon>Triticeae</taxon>
        <taxon>Triticinae</taxon>
        <taxon>Triticum</taxon>
    </lineage>
</organism>
<evidence type="ECO:0000256" key="5">
    <source>
        <dbReference type="ARBA" id="ARBA00022626"/>
    </source>
</evidence>
<protein>
    <submittedName>
        <fullName evidence="12">Uncharacterized protein</fullName>
    </submittedName>
</protein>
<comment type="subcellular location">
    <subcellularLocation>
        <location evidence="1">Cell membrane</location>
        <topology evidence="1">Single-pass type I membrane protein</topology>
    </subcellularLocation>
</comment>
<evidence type="ECO:0000256" key="1">
    <source>
        <dbReference type="ARBA" id="ARBA00004251"/>
    </source>
</evidence>
<keyword evidence="7" id="KW-0732">Signal</keyword>
<evidence type="ECO:0000256" key="11">
    <source>
        <dbReference type="ARBA" id="ARBA00023180"/>
    </source>
</evidence>
<dbReference type="Pfam" id="PF00560">
    <property type="entry name" value="LRR_1"/>
    <property type="match status" value="3"/>
</dbReference>
<dbReference type="Pfam" id="PF12799">
    <property type="entry name" value="LRR_4"/>
    <property type="match status" value="1"/>
</dbReference>
<dbReference type="InterPro" id="IPR001611">
    <property type="entry name" value="Leu-rich_rpt"/>
</dbReference>
<dbReference type="EnsemblPlants" id="TuG1812G0600000401.01.T01">
    <property type="protein sequence ID" value="TuG1812G0600000401.01.T01.cds390691"/>
    <property type="gene ID" value="TuG1812G0600000401.01"/>
</dbReference>
<sequence length="210" mass="23201">MFYGHILVELMKLVNLQYLDLAYNNISGSIPRSIVNFTGMTQTRDNSDNLQAAFSSEFIFVGDVLFDYAEKFTVLTKGQERLYTGEIIYMVNLDLSNNSLAGEIPEEISALVALKNLNLSWNNFSRKIPENIGALIQVESLDLSHNDLSGEIPSSLSTLTSLSHLNLSYNNLIGKIPIGNQLQTLEDPASIYIGNPGLCGPPLLWNCSQP</sequence>
<dbReference type="GO" id="GO:0005886">
    <property type="term" value="C:plasma membrane"/>
    <property type="evidence" value="ECO:0007669"/>
    <property type="project" value="UniProtKB-SubCell"/>
</dbReference>
<evidence type="ECO:0000256" key="3">
    <source>
        <dbReference type="ARBA" id="ARBA00022475"/>
    </source>
</evidence>
<dbReference type="InterPro" id="IPR003591">
    <property type="entry name" value="Leu-rich_rpt_typical-subtyp"/>
</dbReference>
<keyword evidence="3" id="KW-1003">Cell membrane</keyword>
<evidence type="ECO:0000313" key="13">
    <source>
        <dbReference type="Proteomes" id="UP000015106"/>
    </source>
</evidence>
<dbReference type="InterPro" id="IPR046956">
    <property type="entry name" value="RLP23-like"/>
</dbReference>
<evidence type="ECO:0000256" key="2">
    <source>
        <dbReference type="ARBA" id="ARBA00009592"/>
    </source>
</evidence>
<reference evidence="12" key="2">
    <citation type="submission" date="2018-03" db="EMBL/GenBank/DDBJ databases">
        <title>The Triticum urartu genome reveals the dynamic nature of wheat genome evolution.</title>
        <authorList>
            <person name="Ling H."/>
            <person name="Ma B."/>
            <person name="Shi X."/>
            <person name="Liu H."/>
            <person name="Dong L."/>
            <person name="Sun H."/>
            <person name="Cao Y."/>
            <person name="Gao Q."/>
            <person name="Zheng S."/>
            <person name="Li Y."/>
            <person name="Yu Y."/>
            <person name="Du H."/>
            <person name="Qi M."/>
            <person name="Li Y."/>
            <person name="Yu H."/>
            <person name="Cui Y."/>
            <person name="Wang N."/>
            <person name="Chen C."/>
            <person name="Wu H."/>
            <person name="Zhao Y."/>
            <person name="Zhang J."/>
            <person name="Li Y."/>
            <person name="Zhou W."/>
            <person name="Zhang B."/>
            <person name="Hu W."/>
            <person name="Eijk M."/>
            <person name="Tang J."/>
            <person name="Witsenboer H."/>
            <person name="Zhao S."/>
            <person name="Li Z."/>
            <person name="Zhang A."/>
            <person name="Wang D."/>
            <person name="Liang C."/>
        </authorList>
    </citation>
    <scope>NUCLEOTIDE SEQUENCE [LARGE SCALE GENOMIC DNA]</scope>
    <source>
        <strain evidence="12">cv. G1812</strain>
    </source>
</reference>
<accession>A0A8R7QN77</accession>
<keyword evidence="4" id="KW-0433">Leucine-rich repeat</keyword>
<evidence type="ECO:0000313" key="12">
    <source>
        <dbReference type="EnsemblPlants" id="TuG1812G0600000401.01.T01.cds390691"/>
    </source>
</evidence>
<keyword evidence="5" id="KW-1070">Brassinosteroid signaling pathway</keyword>
<keyword evidence="11" id="KW-0325">Glycoprotein</keyword>
<keyword evidence="10" id="KW-0472">Membrane</keyword>
<name>A0A8R7QN77_TRIUA</name>
<dbReference type="PANTHER" id="PTHR48063:SF93">
    <property type="entry name" value="LEUCINE-RICH REPEAT-CONTAINING N-TERMINAL PLANT-TYPE DOMAIN-CONTAINING PROTEIN"/>
    <property type="match status" value="1"/>
</dbReference>
<dbReference type="SUPFAM" id="SSF52058">
    <property type="entry name" value="L domain-like"/>
    <property type="match status" value="1"/>
</dbReference>
<keyword evidence="9" id="KW-1133">Transmembrane helix</keyword>
<dbReference type="PANTHER" id="PTHR48063">
    <property type="entry name" value="LRR RECEPTOR-LIKE KINASE"/>
    <property type="match status" value="1"/>
</dbReference>
<keyword evidence="13" id="KW-1185">Reference proteome</keyword>
<reference evidence="13" key="1">
    <citation type="journal article" date="2013" name="Nature">
        <title>Draft genome of the wheat A-genome progenitor Triticum urartu.</title>
        <authorList>
            <person name="Ling H.Q."/>
            <person name="Zhao S."/>
            <person name="Liu D."/>
            <person name="Wang J."/>
            <person name="Sun H."/>
            <person name="Zhang C."/>
            <person name="Fan H."/>
            <person name="Li D."/>
            <person name="Dong L."/>
            <person name="Tao Y."/>
            <person name="Gao C."/>
            <person name="Wu H."/>
            <person name="Li Y."/>
            <person name="Cui Y."/>
            <person name="Guo X."/>
            <person name="Zheng S."/>
            <person name="Wang B."/>
            <person name="Yu K."/>
            <person name="Liang Q."/>
            <person name="Yang W."/>
            <person name="Lou X."/>
            <person name="Chen J."/>
            <person name="Feng M."/>
            <person name="Jian J."/>
            <person name="Zhang X."/>
            <person name="Luo G."/>
            <person name="Jiang Y."/>
            <person name="Liu J."/>
            <person name="Wang Z."/>
            <person name="Sha Y."/>
            <person name="Zhang B."/>
            <person name="Wu H."/>
            <person name="Tang D."/>
            <person name="Shen Q."/>
            <person name="Xue P."/>
            <person name="Zou S."/>
            <person name="Wang X."/>
            <person name="Liu X."/>
            <person name="Wang F."/>
            <person name="Yang Y."/>
            <person name="An X."/>
            <person name="Dong Z."/>
            <person name="Zhang K."/>
            <person name="Zhang X."/>
            <person name="Luo M.C."/>
            <person name="Dvorak J."/>
            <person name="Tong Y."/>
            <person name="Wang J."/>
            <person name="Yang H."/>
            <person name="Li Z."/>
            <person name="Wang D."/>
            <person name="Zhang A."/>
            <person name="Wang J."/>
        </authorList>
    </citation>
    <scope>NUCLEOTIDE SEQUENCE</scope>
    <source>
        <strain evidence="13">cv. G1812</strain>
    </source>
</reference>
<evidence type="ECO:0000256" key="6">
    <source>
        <dbReference type="ARBA" id="ARBA00022692"/>
    </source>
</evidence>